<dbReference type="EMBL" id="JBFRCH010000065">
    <property type="protein sequence ID" value="MEX3937748.1"/>
    <property type="molecule type" value="Genomic_DNA"/>
</dbReference>
<proteinExistence type="predicted"/>
<organism evidence="1 2">
    <name type="scientific">Paraburkholderia phymatum</name>
    <dbReference type="NCBI Taxonomy" id="148447"/>
    <lineage>
        <taxon>Bacteria</taxon>
        <taxon>Pseudomonadati</taxon>
        <taxon>Pseudomonadota</taxon>
        <taxon>Betaproteobacteria</taxon>
        <taxon>Burkholderiales</taxon>
        <taxon>Burkholderiaceae</taxon>
        <taxon>Paraburkholderia</taxon>
    </lineage>
</organism>
<dbReference type="Proteomes" id="UP001558850">
    <property type="component" value="Unassembled WGS sequence"/>
</dbReference>
<name>A0ACC6UDP0_9BURK</name>
<evidence type="ECO:0000313" key="1">
    <source>
        <dbReference type="EMBL" id="MEX3937748.1"/>
    </source>
</evidence>
<keyword evidence="2" id="KW-1185">Reference proteome</keyword>
<sequence>MSKHLINRRDFLKVAAAATVAGPGLVMANTRSDSVADLHELGLAAAARAIRNGEISSEALVGALLERSRVHADLKAFITIDETSALEAARQADRSIRAGHKAPLLGVPLAVKDSYLTEGLTTTLGTSVLAGFRPTRDAVAVAGVKDAGAIVFGKNNLVEMSYGVTGFNAHHGQVKNPYDTAHVTGGSSSGAGASVAARIVPAALGGDTVGSIRVPASLCGVVGYKPTPGRWPNQGVAPISETLDTTGFLARSVEDCELVDAILTKSHLQRPHATGNLRGVKLAYAPRQHLAGVDGAVESAFRETLRKLKDAGAELAEIDLGGDFLSLTNRTTWPIFFHETMPAVREFLAANEVPVSFEQIYAGLGPDVMASWTRAVLPSGAGYFSDEQYLTALHTSRQELRARLATLAFARADALLFPTTPCAAPRIENQWSFQVAGNAVTDLFLCRNTHPSSSVSVAWEPLRILWTSVEERGRPLPAGIKARQM</sequence>
<evidence type="ECO:0000313" key="2">
    <source>
        <dbReference type="Proteomes" id="UP001558850"/>
    </source>
</evidence>
<comment type="caution">
    <text evidence="1">The sequence shown here is derived from an EMBL/GenBank/DDBJ whole genome shotgun (WGS) entry which is preliminary data.</text>
</comment>
<gene>
    <name evidence="1" type="ORF">AB4Y32_39610</name>
</gene>
<accession>A0ACC6UDP0</accession>
<protein>
    <submittedName>
        <fullName evidence="1">Amidase family protein</fullName>
    </submittedName>
</protein>
<reference evidence="1" key="1">
    <citation type="submission" date="2024-07" db="EMBL/GenBank/DDBJ databases">
        <title>A survey of Mimosa microsymbionts across Brazilian biomes reveals a high diversity of Paraburkholderia nodulating endemic species, but also that Cupriavidus is common as a symbiont of widespread species.</title>
        <authorList>
            <person name="Rouws L."/>
            <person name="Barauna A."/>
            <person name="Beukes C."/>
            <person name="Rouws J.R.C."/>
            <person name="De Faria S.M."/>
            <person name="Gross E."/>
            <person name="Bueno Dos Reis Junior F."/>
            <person name="Simon M.F."/>
            <person name="Maluk M."/>
            <person name="Odee D.W."/>
            <person name="Kenicer G."/>
            <person name="Young J.P.W."/>
            <person name="Reis V.M."/>
            <person name="Zilli J."/>
            <person name="James E.K."/>
        </authorList>
    </citation>
    <scope>NUCLEOTIDE SEQUENCE</scope>
    <source>
        <strain evidence="1">EG181B</strain>
    </source>
</reference>